<dbReference type="AlphaFoldDB" id="C5XZ13"/>
<feature type="binding site" description="axial binding residue" evidence="12">
    <location>
        <position position="486"/>
    </location>
    <ligand>
        <name>heme</name>
        <dbReference type="ChEBI" id="CHEBI:30413"/>
    </ligand>
    <ligandPart>
        <name>Fe</name>
        <dbReference type="ChEBI" id="CHEBI:18248"/>
    </ligandPart>
</feature>
<dbReference type="GO" id="GO:0016709">
    <property type="term" value="F:oxidoreductase activity, acting on paired donors, with incorporation or reduction of molecular oxygen, NAD(P)H as one donor, and incorporation of one atom of oxygen"/>
    <property type="evidence" value="ECO:0000318"/>
    <property type="project" value="GO_Central"/>
</dbReference>
<keyword evidence="5" id="KW-0812">Transmembrane</keyword>
<dbReference type="PROSITE" id="PS00086">
    <property type="entry name" value="CYTOCHROME_P450"/>
    <property type="match status" value="1"/>
</dbReference>
<sequence>MAMDQPAMPMLMSTDSAAAVMVLLSVATLLLALNHHLLSSWRRRSSRRLPPSPPRLPVIGHLHLLRPPVHRTFHELATRLGAPLMHIRLGSTHCVVAGTADVARELIRDHDAAISGRPVSVLSRLFSYGSAGFAFTPNSRHWRFLRRLCVSEVLGTRTVEQLRHVRRGSLAELLRAVRASSARGDAVDVTRELIRFSNTAIIRMVASDAAVTDEAQELVKAVTELLGAFNLEDYVPLCRGWDLQGLRRKATVVHRRFDAVLEQMIRHKEAARDMERRRRGGSGTLEDKRVEGPPATTCKQRNKDLLDILLDKAEDETAEVKLTRENMKAFIIDVVTAGSDSSAVTVEWMLAELMNHPEALGKVRDEIDAVVGGGDGRIVGEADLARLPYLQATFKETLRLHPGAPIAHRQSTTEMVVRGFTVPPETAVYINLWAIGRDPSFWEDPLAFRPERFMPGGAAEGLEPRGGGGGGQQFQFMPFGSGRRGCPGMGLAQQSVPAVLAALVQCFDWAAADDGETAAIGMDESDVGLVCARKHPLVLRPTARLNPFPAVV</sequence>
<accession>C5XZ13</accession>
<dbReference type="Proteomes" id="UP000000768">
    <property type="component" value="Chromosome 4"/>
</dbReference>
<evidence type="ECO:0000256" key="9">
    <source>
        <dbReference type="ARBA" id="ARBA00023004"/>
    </source>
</evidence>
<evidence type="ECO:0000256" key="8">
    <source>
        <dbReference type="ARBA" id="ARBA00023002"/>
    </source>
</evidence>
<evidence type="ECO:0000313" key="15">
    <source>
        <dbReference type="EMBL" id="EES04838.1"/>
    </source>
</evidence>
<evidence type="ECO:0000256" key="3">
    <source>
        <dbReference type="ARBA" id="ARBA00010617"/>
    </source>
</evidence>
<dbReference type="PANTHER" id="PTHR47944">
    <property type="entry name" value="CYTOCHROME P450 98A9"/>
    <property type="match status" value="1"/>
</dbReference>
<feature type="region of interest" description="Disordered" evidence="14">
    <location>
        <begin position="271"/>
        <end position="297"/>
    </location>
</feature>
<dbReference type="GO" id="GO:0016020">
    <property type="term" value="C:membrane"/>
    <property type="evidence" value="ECO:0000318"/>
    <property type="project" value="GO_Central"/>
</dbReference>
<dbReference type="Gramene" id="EES04838">
    <property type="protein sequence ID" value="EES04838"/>
    <property type="gene ID" value="SORBI_3004G108200"/>
</dbReference>
<reference evidence="15 16" key="1">
    <citation type="journal article" date="2009" name="Nature">
        <title>The Sorghum bicolor genome and the diversification of grasses.</title>
        <authorList>
            <person name="Paterson A.H."/>
            <person name="Bowers J.E."/>
            <person name="Bruggmann R."/>
            <person name="Dubchak I."/>
            <person name="Grimwood J."/>
            <person name="Gundlach H."/>
            <person name="Haberer G."/>
            <person name="Hellsten U."/>
            <person name="Mitros T."/>
            <person name="Poliakov A."/>
            <person name="Schmutz J."/>
            <person name="Spannagl M."/>
            <person name="Tang H."/>
            <person name="Wang X."/>
            <person name="Wicker T."/>
            <person name="Bharti A.K."/>
            <person name="Chapman J."/>
            <person name="Feltus F.A."/>
            <person name="Gowik U."/>
            <person name="Grigoriev I.V."/>
            <person name="Lyons E."/>
            <person name="Maher C.A."/>
            <person name="Martis M."/>
            <person name="Narechania A."/>
            <person name="Otillar R.P."/>
            <person name="Penning B.W."/>
            <person name="Salamov A.A."/>
            <person name="Wang Y."/>
            <person name="Zhang L."/>
            <person name="Carpita N.C."/>
            <person name="Freeling M."/>
            <person name="Gingle A.R."/>
            <person name="Hash C.T."/>
            <person name="Keller B."/>
            <person name="Klein P."/>
            <person name="Kresovich S."/>
            <person name="McCann M.C."/>
            <person name="Ming R."/>
            <person name="Peterson D.G."/>
            <person name="Mehboob-ur-Rahman"/>
            <person name="Ware D."/>
            <person name="Westhoff P."/>
            <person name="Mayer K.F."/>
            <person name="Messing J."/>
            <person name="Rokhsar D.S."/>
        </authorList>
    </citation>
    <scope>NUCLEOTIDE SEQUENCE [LARGE SCALE GENOMIC DNA]</scope>
    <source>
        <strain evidence="16">cv. BTx623</strain>
    </source>
</reference>
<organism evidence="15 16">
    <name type="scientific">Sorghum bicolor</name>
    <name type="common">Sorghum</name>
    <name type="synonym">Sorghum vulgare</name>
    <dbReference type="NCBI Taxonomy" id="4558"/>
    <lineage>
        <taxon>Eukaryota</taxon>
        <taxon>Viridiplantae</taxon>
        <taxon>Streptophyta</taxon>
        <taxon>Embryophyta</taxon>
        <taxon>Tracheophyta</taxon>
        <taxon>Spermatophyta</taxon>
        <taxon>Magnoliopsida</taxon>
        <taxon>Liliopsida</taxon>
        <taxon>Poales</taxon>
        <taxon>Poaceae</taxon>
        <taxon>PACMAD clade</taxon>
        <taxon>Panicoideae</taxon>
        <taxon>Andropogonodae</taxon>
        <taxon>Andropogoneae</taxon>
        <taxon>Sorghinae</taxon>
        <taxon>Sorghum</taxon>
    </lineage>
</organism>
<evidence type="ECO:0000313" key="16">
    <source>
        <dbReference type="Proteomes" id="UP000000768"/>
    </source>
</evidence>
<dbReference type="InterPro" id="IPR001128">
    <property type="entry name" value="Cyt_P450"/>
</dbReference>
<keyword evidence="7" id="KW-1133">Transmembrane helix</keyword>
<gene>
    <name evidence="15" type="ORF">SORBI_3004G108200</name>
</gene>
<keyword evidence="11" id="KW-0472">Membrane</keyword>
<comment type="cofactor">
    <cofactor evidence="1 12">
        <name>heme</name>
        <dbReference type="ChEBI" id="CHEBI:30413"/>
    </cofactor>
</comment>
<evidence type="ECO:0000256" key="13">
    <source>
        <dbReference type="RuleBase" id="RU000461"/>
    </source>
</evidence>
<dbReference type="PRINTS" id="PR00463">
    <property type="entry name" value="EP450I"/>
</dbReference>
<comment type="similarity">
    <text evidence="3 13">Belongs to the cytochrome P450 family.</text>
</comment>
<dbReference type="InterPro" id="IPR002401">
    <property type="entry name" value="Cyt_P450_E_grp-I"/>
</dbReference>
<keyword evidence="9 12" id="KW-0408">Iron</keyword>
<evidence type="ECO:0000256" key="5">
    <source>
        <dbReference type="ARBA" id="ARBA00022692"/>
    </source>
</evidence>
<evidence type="ECO:0000256" key="14">
    <source>
        <dbReference type="SAM" id="MobiDB-lite"/>
    </source>
</evidence>
<keyword evidence="16" id="KW-1185">Reference proteome</keyword>
<keyword evidence="10 13" id="KW-0503">Monooxygenase</keyword>
<dbReference type="STRING" id="4558.C5XZ13"/>
<evidence type="ECO:0000256" key="4">
    <source>
        <dbReference type="ARBA" id="ARBA00022617"/>
    </source>
</evidence>
<dbReference type="EMBL" id="CM000763">
    <property type="protein sequence ID" value="EES04838.1"/>
    <property type="molecule type" value="Genomic_DNA"/>
</dbReference>
<comment type="subcellular location">
    <subcellularLocation>
        <location evidence="2">Membrane</location>
        <topology evidence="2">Single-pass membrane protein</topology>
    </subcellularLocation>
</comment>
<dbReference type="FunFam" id="1.10.630.10:FF:000235">
    <property type="entry name" value="Cytochrome P450 family 93 subfamily D polypeptide 1"/>
    <property type="match status" value="1"/>
</dbReference>
<dbReference type="OrthoDB" id="1103324at2759"/>
<dbReference type="PANTHER" id="PTHR47944:SF17">
    <property type="entry name" value="3,9-DIHYDROXYPTEROCARPAN 6A-MONOOXYGENASE"/>
    <property type="match status" value="1"/>
</dbReference>
<evidence type="ECO:0000256" key="12">
    <source>
        <dbReference type="PIRSR" id="PIRSR602401-1"/>
    </source>
</evidence>
<evidence type="ECO:0000256" key="6">
    <source>
        <dbReference type="ARBA" id="ARBA00022723"/>
    </source>
</evidence>
<dbReference type="eggNOG" id="KOG0156">
    <property type="taxonomic scope" value="Eukaryota"/>
</dbReference>
<protein>
    <submittedName>
        <fullName evidence="15">Uncharacterized protein</fullName>
    </submittedName>
</protein>
<dbReference type="InterPro" id="IPR017972">
    <property type="entry name" value="Cyt_P450_CS"/>
</dbReference>
<dbReference type="InParanoid" id="C5XZ13"/>
<dbReference type="GO" id="GO:0005506">
    <property type="term" value="F:iron ion binding"/>
    <property type="evidence" value="ECO:0007669"/>
    <property type="project" value="InterPro"/>
</dbReference>
<dbReference type="Gene3D" id="1.10.630.10">
    <property type="entry name" value="Cytochrome P450"/>
    <property type="match status" value="1"/>
</dbReference>
<dbReference type="InterPro" id="IPR036396">
    <property type="entry name" value="Cyt_P450_sf"/>
</dbReference>
<keyword evidence="8 13" id="KW-0560">Oxidoreductase</keyword>
<dbReference type="KEGG" id="sbi:8078320"/>
<evidence type="ECO:0000256" key="7">
    <source>
        <dbReference type="ARBA" id="ARBA00022989"/>
    </source>
</evidence>
<evidence type="ECO:0000256" key="10">
    <source>
        <dbReference type="ARBA" id="ARBA00023033"/>
    </source>
</evidence>
<dbReference type="OMA" id="WWINFRA"/>
<evidence type="ECO:0000256" key="2">
    <source>
        <dbReference type="ARBA" id="ARBA00004167"/>
    </source>
</evidence>
<dbReference type="Pfam" id="PF00067">
    <property type="entry name" value="p450"/>
    <property type="match status" value="1"/>
</dbReference>
<dbReference type="GO" id="GO:0020037">
    <property type="term" value="F:heme binding"/>
    <property type="evidence" value="ECO:0007669"/>
    <property type="project" value="InterPro"/>
</dbReference>
<reference evidence="16" key="2">
    <citation type="journal article" date="2018" name="Plant J.">
        <title>The Sorghum bicolor reference genome: improved assembly, gene annotations, a transcriptome atlas, and signatures of genome organization.</title>
        <authorList>
            <person name="McCormick R.F."/>
            <person name="Truong S.K."/>
            <person name="Sreedasyam A."/>
            <person name="Jenkins J."/>
            <person name="Shu S."/>
            <person name="Sims D."/>
            <person name="Kennedy M."/>
            <person name="Amirebrahimi M."/>
            <person name="Weers B.D."/>
            <person name="McKinley B."/>
            <person name="Mattison A."/>
            <person name="Morishige D.T."/>
            <person name="Grimwood J."/>
            <person name="Schmutz J."/>
            <person name="Mullet J.E."/>
        </authorList>
    </citation>
    <scope>NUCLEOTIDE SEQUENCE [LARGE SCALE GENOMIC DNA]</scope>
    <source>
        <strain evidence="16">cv. BTx623</strain>
    </source>
</reference>
<keyword evidence="4 12" id="KW-0349">Heme</keyword>
<proteinExistence type="inferred from homology"/>
<evidence type="ECO:0000256" key="11">
    <source>
        <dbReference type="ARBA" id="ARBA00023136"/>
    </source>
</evidence>
<evidence type="ECO:0000256" key="1">
    <source>
        <dbReference type="ARBA" id="ARBA00001971"/>
    </source>
</evidence>
<keyword evidence="6 12" id="KW-0479">Metal-binding</keyword>
<dbReference type="SUPFAM" id="SSF48264">
    <property type="entry name" value="Cytochrome P450"/>
    <property type="match status" value="1"/>
</dbReference>
<dbReference type="PRINTS" id="PR00385">
    <property type="entry name" value="P450"/>
</dbReference>
<dbReference type="HOGENOM" id="CLU_001570_4_0_1"/>
<name>C5XZ13_SORBI</name>